<dbReference type="InterPro" id="IPR036483">
    <property type="entry name" value="PWI_dom_sf"/>
</dbReference>
<proteinExistence type="predicted"/>
<evidence type="ECO:0000259" key="5">
    <source>
        <dbReference type="PROSITE" id="PS50102"/>
    </source>
</evidence>
<evidence type="ECO:0000313" key="8">
    <source>
        <dbReference type="Proteomes" id="UP000039865"/>
    </source>
</evidence>
<keyword evidence="3" id="KW-0175">Coiled coil</keyword>
<dbReference type="Pfam" id="PF00076">
    <property type="entry name" value="RRM_1"/>
    <property type="match status" value="1"/>
</dbReference>
<dbReference type="EMBL" id="CCKQ01002747">
    <property type="protein sequence ID" value="CDW73846.1"/>
    <property type="molecule type" value="Genomic_DNA"/>
</dbReference>
<feature type="region of interest" description="Disordered" evidence="4">
    <location>
        <begin position="398"/>
        <end position="462"/>
    </location>
</feature>
<keyword evidence="1" id="KW-0507">mRNA processing</keyword>
<feature type="domain" description="PWI" evidence="6">
    <location>
        <begin position="572"/>
        <end position="668"/>
    </location>
</feature>
<evidence type="ECO:0000256" key="3">
    <source>
        <dbReference type="SAM" id="Coils"/>
    </source>
</evidence>
<dbReference type="CDD" id="cd12446">
    <property type="entry name" value="RRM_RBM25"/>
    <property type="match status" value="1"/>
</dbReference>
<dbReference type="Gene3D" id="1.20.1390.10">
    <property type="entry name" value="PWI domain"/>
    <property type="match status" value="1"/>
</dbReference>
<feature type="compositionally biased region" description="Basic and acidic residues" evidence="4">
    <location>
        <begin position="337"/>
        <end position="365"/>
    </location>
</feature>
<feature type="region of interest" description="Disordered" evidence="4">
    <location>
        <begin position="328"/>
        <end position="365"/>
    </location>
</feature>
<protein>
    <recommendedName>
        <fullName evidence="9">Rna-binding protein 25</fullName>
    </recommendedName>
</protein>
<dbReference type="Proteomes" id="UP000039865">
    <property type="component" value="Unassembled WGS sequence"/>
</dbReference>
<feature type="compositionally biased region" description="Basic and acidic residues" evidence="4">
    <location>
        <begin position="398"/>
        <end position="429"/>
    </location>
</feature>
<dbReference type="OMA" id="DGCVNKK"/>
<sequence length="668" mass="79593">MSGPAPINATSNIVASSQYSLNPIGMLATQNISSNKHVGDTVQGSFIQQNPNSTILLNPPPTQRSVAEDLLKPTNTINIEENRKLYIGKIPKNVSDDFLERLFRCCGQLLSWKRSTDANGEPKAFGFVEYENIESVFACLKIINNLPLLESRLMVKANDKTNQFLNDWKELKKMDWISQQEKAGNTIDNEDLEYKEQLGELMPYEQELIPSYDDVIIEINKTIENKDIIEQVALQQKQNDTNPLAKANLFDSDPFSKYKEHEREQRRERRAKNIEKEREAKFLKKVEEWLLREVNREKEKEREAEREKEKLKERQKLIELDLNYDSGEEKKRRKKNPKEYQRYLEERKRIRDKEQEDDEADRKKEAEEMIELEKKRAEERRKQEEQRKREEEIRERLKLKRFMELEEQERQRQNEEDNLKRQKIHDQAASEHQSGRAQMLQNQMGGQQNQNQQQYQDNYSYQQQQMDKYSLQRFGDQTRQNALGNAEEYKADYENYQMKKHKPLAKLSENIVQNIRNIESEVRSKGSRHDRDGERSRREQKVNLKEYLEDDEKKKILEKTKELYAKLPKTKEDIFKFQLNWNNLFMHDVIEKVGRPWIGKKVKEYMGVEEQAVVQLIIKILNQKPDHIGLQSKLKDILDQKTEEFVMKLWQTMAFECMKVDEGLYKMN</sequence>
<evidence type="ECO:0000256" key="4">
    <source>
        <dbReference type="SAM" id="MobiDB-lite"/>
    </source>
</evidence>
<evidence type="ECO:0000313" key="7">
    <source>
        <dbReference type="EMBL" id="CDW73846.1"/>
    </source>
</evidence>
<keyword evidence="2" id="KW-0694">RNA-binding</keyword>
<keyword evidence="8" id="KW-1185">Reference proteome</keyword>
<dbReference type="Pfam" id="PF01480">
    <property type="entry name" value="PWI"/>
    <property type="match status" value="1"/>
</dbReference>
<dbReference type="InterPro" id="IPR002483">
    <property type="entry name" value="PWI_dom"/>
</dbReference>
<feature type="compositionally biased region" description="Low complexity" evidence="4">
    <location>
        <begin position="438"/>
        <end position="462"/>
    </location>
</feature>
<dbReference type="SUPFAM" id="SSF101233">
    <property type="entry name" value="PWI domain"/>
    <property type="match status" value="1"/>
</dbReference>
<dbReference type="GO" id="GO:0003723">
    <property type="term" value="F:RNA binding"/>
    <property type="evidence" value="ECO:0007669"/>
    <property type="project" value="UniProtKB-UniRule"/>
</dbReference>
<feature type="region of interest" description="Disordered" evidence="4">
    <location>
        <begin position="520"/>
        <end position="540"/>
    </location>
</feature>
<dbReference type="PANTHER" id="PTHR18806:SF4">
    <property type="entry name" value="RNA-BINDING PROTEIN 25"/>
    <property type="match status" value="1"/>
</dbReference>
<dbReference type="SMART" id="SM00360">
    <property type="entry name" value="RRM"/>
    <property type="match status" value="1"/>
</dbReference>
<dbReference type="PROSITE" id="PS51025">
    <property type="entry name" value="PWI"/>
    <property type="match status" value="1"/>
</dbReference>
<dbReference type="InterPro" id="IPR034268">
    <property type="entry name" value="RBM25_RRM"/>
</dbReference>
<feature type="coiled-coil region" evidence="3">
    <location>
        <begin position="258"/>
        <end position="321"/>
    </location>
</feature>
<dbReference type="SUPFAM" id="SSF54928">
    <property type="entry name" value="RNA-binding domain, RBD"/>
    <property type="match status" value="1"/>
</dbReference>
<dbReference type="PROSITE" id="PS50102">
    <property type="entry name" value="RRM"/>
    <property type="match status" value="1"/>
</dbReference>
<dbReference type="InterPro" id="IPR012677">
    <property type="entry name" value="Nucleotide-bd_a/b_plait_sf"/>
</dbReference>
<feature type="region of interest" description="Disordered" evidence="4">
    <location>
        <begin position="374"/>
        <end position="393"/>
    </location>
</feature>
<dbReference type="OrthoDB" id="446269at2759"/>
<feature type="domain" description="RRM" evidence="5">
    <location>
        <begin position="83"/>
        <end position="160"/>
    </location>
</feature>
<gene>
    <name evidence="7" type="primary">Contig5097.g229</name>
    <name evidence="7" type="ORF">STYLEM_2834</name>
</gene>
<name>A0A077ZW86_STYLE</name>
<reference evidence="7 8" key="1">
    <citation type="submission" date="2014-06" db="EMBL/GenBank/DDBJ databases">
        <authorList>
            <person name="Swart Estienne"/>
        </authorList>
    </citation>
    <scope>NUCLEOTIDE SEQUENCE [LARGE SCALE GENOMIC DNA]</scope>
    <source>
        <strain evidence="7 8">130c</strain>
    </source>
</reference>
<dbReference type="SMART" id="SM00311">
    <property type="entry name" value="PWI"/>
    <property type="match status" value="1"/>
</dbReference>
<dbReference type="InParanoid" id="A0A077ZW86"/>
<dbReference type="InterPro" id="IPR052768">
    <property type="entry name" value="RBM25"/>
</dbReference>
<dbReference type="InterPro" id="IPR035979">
    <property type="entry name" value="RBD_domain_sf"/>
</dbReference>
<dbReference type="Gene3D" id="3.30.70.330">
    <property type="match status" value="1"/>
</dbReference>
<evidence type="ECO:0000256" key="2">
    <source>
        <dbReference type="PROSITE-ProRule" id="PRU00176"/>
    </source>
</evidence>
<evidence type="ECO:0000259" key="6">
    <source>
        <dbReference type="PROSITE" id="PS51025"/>
    </source>
</evidence>
<evidence type="ECO:0008006" key="9">
    <source>
        <dbReference type="Google" id="ProtNLM"/>
    </source>
</evidence>
<organism evidence="7 8">
    <name type="scientific">Stylonychia lemnae</name>
    <name type="common">Ciliate</name>
    <dbReference type="NCBI Taxonomy" id="5949"/>
    <lineage>
        <taxon>Eukaryota</taxon>
        <taxon>Sar</taxon>
        <taxon>Alveolata</taxon>
        <taxon>Ciliophora</taxon>
        <taxon>Intramacronucleata</taxon>
        <taxon>Spirotrichea</taxon>
        <taxon>Stichotrichia</taxon>
        <taxon>Sporadotrichida</taxon>
        <taxon>Oxytrichidae</taxon>
        <taxon>Stylonychinae</taxon>
        <taxon>Stylonychia</taxon>
    </lineage>
</organism>
<evidence type="ECO:0000256" key="1">
    <source>
        <dbReference type="ARBA" id="ARBA00022664"/>
    </source>
</evidence>
<dbReference type="AlphaFoldDB" id="A0A077ZW86"/>
<dbReference type="PANTHER" id="PTHR18806">
    <property type="entry name" value="RBM25 PROTEIN"/>
    <property type="match status" value="1"/>
</dbReference>
<dbReference type="InterPro" id="IPR000504">
    <property type="entry name" value="RRM_dom"/>
</dbReference>
<dbReference type="GO" id="GO:0006397">
    <property type="term" value="P:mRNA processing"/>
    <property type="evidence" value="ECO:0007669"/>
    <property type="project" value="UniProtKB-KW"/>
</dbReference>
<accession>A0A077ZW86</accession>